<evidence type="ECO:0000313" key="3">
    <source>
        <dbReference type="Proteomes" id="UP001149090"/>
    </source>
</evidence>
<accession>A0A9Q0RBN3</accession>
<keyword evidence="1" id="KW-0175">Coiled coil</keyword>
<feature type="coiled-coil region" evidence="1">
    <location>
        <begin position="250"/>
        <end position="287"/>
    </location>
</feature>
<sequence>MGNSLKITPKIFRTNCDSLQKSKEAFIALDINGKIIESNQSFVNILGITENPNNRFFSDFCPFYQTHFNMFTGQLLVFFFLSLEEKTNSTKKPSWTNVFIQMKTQSNDIFWVELILTVYFLSNEPIFKAMVSPKKYDETPSYTNEKSIDFQLDTTTTYDVLTESHDFSIFETYSDIGTEDIQDKLHFGFQDDLRSEEMFFEINNEEITQIGKNFLGKLSEMKEITPLIFDLQKDQNQFISKIEKIQKHFNDFWSQKEQEIQQKIKDIEEMEKNHREKKKELNHILLTQSELIKTTIESREKFSKENKQLYQALTQIISRIEKDQQKGDILQLISEFQHEFK</sequence>
<evidence type="ECO:0000256" key="1">
    <source>
        <dbReference type="SAM" id="Coils"/>
    </source>
</evidence>
<dbReference type="Proteomes" id="UP001149090">
    <property type="component" value="Unassembled WGS sequence"/>
</dbReference>
<evidence type="ECO:0000313" key="2">
    <source>
        <dbReference type="EMBL" id="KAJ5074274.1"/>
    </source>
</evidence>
<protein>
    <recommendedName>
        <fullName evidence="4">PAS domain-containing protein</fullName>
    </recommendedName>
</protein>
<name>A0A9Q0RBN3_ANAIG</name>
<organism evidence="2 3">
    <name type="scientific">Anaeramoeba ignava</name>
    <name type="common">Anaerobic marine amoeba</name>
    <dbReference type="NCBI Taxonomy" id="1746090"/>
    <lineage>
        <taxon>Eukaryota</taxon>
        <taxon>Metamonada</taxon>
        <taxon>Anaeramoebidae</taxon>
        <taxon>Anaeramoeba</taxon>
    </lineage>
</organism>
<keyword evidence="3" id="KW-1185">Reference proteome</keyword>
<comment type="caution">
    <text evidence="2">The sequence shown here is derived from an EMBL/GenBank/DDBJ whole genome shotgun (WGS) entry which is preliminary data.</text>
</comment>
<dbReference type="AlphaFoldDB" id="A0A9Q0RBN3"/>
<dbReference type="EMBL" id="JAPDFW010000070">
    <property type="protein sequence ID" value="KAJ5074274.1"/>
    <property type="molecule type" value="Genomic_DNA"/>
</dbReference>
<proteinExistence type="predicted"/>
<gene>
    <name evidence="2" type="ORF">M0811_00903</name>
</gene>
<evidence type="ECO:0008006" key="4">
    <source>
        <dbReference type="Google" id="ProtNLM"/>
    </source>
</evidence>
<reference evidence="2" key="1">
    <citation type="submission" date="2022-10" db="EMBL/GenBank/DDBJ databases">
        <title>Novel sulphate-reducing endosymbionts in the free-living metamonad Anaeramoeba.</title>
        <authorList>
            <person name="Jerlstrom-Hultqvist J."/>
            <person name="Cepicka I."/>
            <person name="Gallot-Lavallee L."/>
            <person name="Salas-Leiva D."/>
            <person name="Curtis B.A."/>
            <person name="Zahonova K."/>
            <person name="Pipaliya S."/>
            <person name="Dacks J."/>
            <person name="Roger A.J."/>
        </authorList>
    </citation>
    <scope>NUCLEOTIDE SEQUENCE</scope>
    <source>
        <strain evidence="2">BMAN</strain>
    </source>
</reference>